<organism evidence="1 2">
    <name type="scientific">Coprobacter secundus subsp. similis</name>
    <dbReference type="NCBI Taxonomy" id="2751153"/>
    <lineage>
        <taxon>Bacteria</taxon>
        <taxon>Pseudomonadati</taxon>
        <taxon>Bacteroidota</taxon>
        <taxon>Bacteroidia</taxon>
        <taxon>Bacteroidales</taxon>
        <taxon>Barnesiellaceae</taxon>
        <taxon>Coprobacter</taxon>
    </lineage>
</organism>
<gene>
    <name evidence="1" type="ORF">Cop2CBH44_22120</name>
</gene>
<proteinExistence type="predicted"/>
<evidence type="ECO:0000313" key="2">
    <source>
        <dbReference type="Proteomes" id="UP000594042"/>
    </source>
</evidence>
<accession>A0A7G1HVY7</accession>
<dbReference type="Proteomes" id="UP000594042">
    <property type="component" value="Chromosome"/>
</dbReference>
<dbReference type="KEGG" id="copr:Cop2CBH44_22120"/>
<protein>
    <recommendedName>
        <fullName evidence="3">DUF115 domain-containing protein</fullName>
    </recommendedName>
</protein>
<evidence type="ECO:0000313" key="1">
    <source>
        <dbReference type="EMBL" id="BCI63859.1"/>
    </source>
</evidence>
<dbReference type="RefSeq" id="WP_246469113.1">
    <property type="nucleotide sequence ID" value="NZ_AP023322.1"/>
</dbReference>
<name>A0A7G1HVY7_9BACT</name>
<evidence type="ECO:0008006" key="3">
    <source>
        <dbReference type="Google" id="ProtNLM"/>
    </source>
</evidence>
<keyword evidence="2" id="KW-1185">Reference proteome</keyword>
<dbReference type="Gene3D" id="3.90.1480.10">
    <property type="entry name" value="Alpha-2,3-sialyltransferase"/>
    <property type="match status" value="1"/>
</dbReference>
<dbReference type="EMBL" id="AP023322">
    <property type="protein sequence ID" value="BCI63859.1"/>
    <property type="molecule type" value="Genomic_DNA"/>
</dbReference>
<dbReference type="AlphaFoldDB" id="A0A7G1HVY7"/>
<reference evidence="2" key="1">
    <citation type="submission" date="2020-07" db="EMBL/GenBank/DDBJ databases">
        <title>Complete genome sequencing of Coprobacter sp. strain 2CBH44.</title>
        <authorList>
            <person name="Sakamoto M."/>
            <person name="Murakami T."/>
            <person name="Mori H."/>
        </authorList>
    </citation>
    <scope>NUCLEOTIDE SEQUENCE [LARGE SCALE GENOMIC DNA]</scope>
    <source>
        <strain evidence="2">2CBH44</strain>
    </source>
</reference>
<sequence length="295" mass="34173">MNPLLDKMQKWINDGVQTLLSILKIVIYSKNRTPMPTEFDSLGEIVILGNGPSLNTTVASSSAFLRDKTLLAVNFAGSTDLFKQLCPGLYVIADPYFFDASKEKSVDLYCALSESVTWKMYLFVPVFAFKRRWWQEILSTNPHIHIVQYNITPVEGYKWFSRYAFRKGWGCPRPRNVLIPSIMLAFRLGFKKIYLAGADHSWLPQLSVDDNNRVITRQPHFYKDSEQHNKQVDAEYANIHLHEVLYSMYIAFRSYFVIRDYAERIGCKIINITPGSFIDAFERMLPKQNDPGRIF</sequence>